<accession>A0ACA9Y580</accession>
<evidence type="ECO:0000313" key="1">
    <source>
        <dbReference type="EMBL" id="CAH6720143.1"/>
    </source>
</evidence>
<proteinExistence type="predicted"/>
<comment type="caution">
    <text evidence="1">The sequence shown here is derived from an EMBL/GenBank/DDBJ whole genome shotgun (WGS) entry which is preliminary data.</text>
</comment>
<protein>
    <submittedName>
        <fullName evidence="1">ER-derived vesicles protein Erv46p</fullName>
    </submittedName>
</protein>
<reference evidence="1" key="1">
    <citation type="submission" date="2022-06" db="EMBL/GenBank/DDBJ databases">
        <authorList>
            <person name="Legras J.-L."/>
            <person name="Devillers H."/>
            <person name="Grondin C."/>
        </authorList>
    </citation>
    <scope>NUCLEOTIDE SEQUENCE</scope>
    <source>
        <strain evidence="1">CLIB 1444</strain>
    </source>
</reference>
<gene>
    <name evidence="1" type="ORF">CLIB1444_03S05380</name>
</gene>
<keyword evidence="2" id="KW-1185">Reference proteome</keyword>
<organism evidence="1 2">
    <name type="scientific">[Candida] jaroonii</name>
    <dbReference type="NCBI Taxonomy" id="467808"/>
    <lineage>
        <taxon>Eukaryota</taxon>
        <taxon>Fungi</taxon>
        <taxon>Dikarya</taxon>
        <taxon>Ascomycota</taxon>
        <taxon>Saccharomycotina</taxon>
        <taxon>Pichiomycetes</taxon>
        <taxon>Debaryomycetaceae</taxon>
        <taxon>Yamadazyma</taxon>
    </lineage>
</organism>
<evidence type="ECO:0000313" key="2">
    <source>
        <dbReference type="Proteomes" id="UP001152531"/>
    </source>
</evidence>
<dbReference type="EMBL" id="CALSDN010000003">
    <property type="protein sequence ID" value="CAH6720143.1"/>
    <property type="molecule type" value="Genomic_DNA"/>
</dbReference>
<dbReference type="Proteomes" id="UP001152531">
    <property type="component" value="Unassembled WGS sequence"/>
</dbReference>
<sequence length="411" mass="46164">MSGRPKLLSIDAFAKTVEDARVKTASGGMITVLCVMVVLFLIRNEYLDYTSIITRPELVVDRDINKKLDINLDISFPHMPCAMLSMDILDVSGDIKIDLLKNQFQKFRILKDGQQVEVQNANLVDPTPLEIRAKGLTEEETQQNKECGPCYGSLPQDNKEYCCNDCETVRLAYAAKVWAFYDGKDIKQCEDEGYVQTINEEINGGEGCRIVGTTQINRISGNLHFAPGASYTEPGRHVHDLSLFQKRTENFNFDHVIHHLSFGNDPVTQAADIDKQSLHPLDGASQSLNQKHHLYSYYLNVVATRFEYLTTSLKQSLETNQFSVIYHDRPLIGGKDQDHQHTLHARGGVPGLFFHFDISPLKIINKEQYAKSWSGFVLGVISSIAGVLMVGSLLDRSVWAAEKAIRGRKDI</sequence>
<name>A0ACA9Y580_9ASCO</name>